<feature type="compositionally biased region" description="Low complexity" evidence="3">
    <location>
        <begin position="204"/>
        <end position="214"/>
    </location>
</feature>
<evidence type="ECO:0000256" key="1">
    <source>
        <dbReference type="ARBA" id="ARBA00022737"/>
    </source>
</evidence>
<name>A0A914C4M9_9BILA</name>
<evidence type="ECO:0000256" key="3">
    <source>
        <dbReference type="SAM" id="MobiDB-lite"/>
    </source>
</evidence>
<organism evidence="5 6">
    <name type="scientific">Acrobeloides nanus</name>
    <dbReference type="NCBI Taxonomy" id="290746"/>
    <lineage>
        <taxon>Eukaryota</taxon>
        <taxon>Metazoa</taxon>
        <taxon>Ecdysozoa</taxon>
        <taxon>Nematoda</taxon>
        <taxon>Chromadorea</taxon>
        <taxon>Rhabditida</taxon>
        <taxon>Tylenchina</taxon>
        <taxon>Cephalobomorpha</taxon>
        <taxon>Cephaloboidea</taxon>
        <taxon>Cephalobidae</taxon>
        <taxon>Acrobeloides</taxon>
    </lineage>
</organism>
<dbReference type="Proteomes" id="UP000887540">
    <property type="component" value="Unplaced"/>
</dbReference>
<feature type="region of interest" description="Disordered" evidence="3">
    <location>
        <begin position="245"/>
        <end position="274"/>
    </location>
</feature>
<dbReference type="WBParaSite" id="ACRNAN_Path_288.g1088.t1">
    <property type="protein sequence ID" value="ACRNAN_Path_288.g1088.t1"/>
    <property type="gene ID" value="ACRNAN_Path_288.g1088"/>
</dbReference>
<dbReference type="PANTHER" id="PTHR24174">
    <property type="entry name" value="ANKYRIN REPEAT AND STERILE ALPHA MOTIF DOMAIN-CONTAINING PROTEIN 1"/>
    <property type="match status" value="1"/>
</dbReference>
<feature type="domain" description="SAM" evidence="4">
    <location>
        <begin position="382"/>
        <end position="446"/>
    </location>
</feature>
<dbReference type="Pfam" id="PF00536">
    <property type="entry name" value="SAM_1"/>
    <property type="match status" value="2"/>
</dbReference>
<feature type="compositionally biased region" description="Polar residues" evidence="3">
    <location>
        <begin position="96"/>
        <end position="120"/>
    </location>
</feature>
<evidence type="ECO:0000313" key="6">
    <source>
        <dbReference type="WBParaSite" id="ACRNAN_Path_288.g1088.t1"/>
    </source>
</evidence>
<keyword evidence="5" id="KW-1185">Reference proteome</keyword>
<feature type="compositionally biased region" description="Polar residues" evidence="3">
    <location>
        <begin position="660"/>
        <end position="686"/>
    </location>
</feature>
<keyword evidence="1" id="KW-0677">Repeat</keyword>
<dbReference type="SMART" id="SM00454">
    <property type="entry name" value="SAM"/>
    <property type="match status" value="2"/>
</dbReference>
<dbReference type="InterPro" id="IPR033635">
    <property type="entry name" value="ANKS1/Caskin"/>
</dbReference>
<evidence type="ECO:0000256" key="2">
    <source>
        <dbReference type="ARBA" id="ARBA00023043"/>
    </source>
</evidence>
<accession>A0A914C4M9</accession>
<dbReference type="SUPFAM" id="SSF47769">
    <property type="entry name" value="SAM/Pointed domain"/>
    <property type="match status" value="2"/>
</dbReference>
<evidence type="ECO:0000313" key="5">
    <source>
        <dbReference type="Proteomes" id="UP000887540"/>
    </source>
</evidence>
<feature type="region of interest" description="Disordered" evidence="3">
    <location>
        <begin position="656"/>
        <end position="687"/>
    </location>
</feature>
<dbReference type="PANTHER" id="PTHR24174:SF16">
    <property type="entry name" value="CASKIN-2"/>
    <property type="match status" value="1"/>
</dbReference>
<dbReference type="Gene3D" id="1.10.150.50">
    <property type="entry name" value="Transcription Factor, Ets-1"/>
    <property type="match status" value="2"/>
</dbReference>
<sequence length="722" mass="79358">ITDQTSCENKGLWKGIVFTAKGTSRSGYFPALVVEVDKEEFIDTISGQYMSNKLRSGTDLRCPSAPSSSSSILKTPKTPRKLKMVPMPTVPDFSKLPTSLSKMNMNSQHNTDSESNASSTGDKHSSAATLYYLPRRPSALNLPLNCSTSPTPSRTDSCLEGSASFTDEDFPQQEILTMTSTATTFPTTSLITRHSFSKKSDRNSTSSGCSQASSGFESAKTASQLASSNSSSSCGSSNLVNHNSSMSSGVSSLTDSPSNRSTGAMSTGTASSSSSPYYYCNGDGAYDIYGHVGNGQAKKFNVRELMAKGVAETEILAEWLNKLGFSQYLALFLAQGYDLVSISRITPEDLTALGISQPEHRKRLMKDIHEWNIADYFPSYIPPTNGIRDFLISLGLPQYIEVFEAQNCKTMRYLEDLNWEDFEEMGVKKLGHLKRLSLALKKLKANRANRQKSNPNLNSPDYTYINELSQPPISARSTSSLGSAPLTFQNSYNSGQSSAYSTLSRSSRLSVAVMPEMGKKRPIVPVLPSSRPQEQVESFEPDYPIKSCYVTQKIPEYGEVRKSVKLNLVTTNQILSEYSDLYEDVADPCHAKAVQTERVEYNEDFPPPPAPLSCDTSFRILYDMQSSLNDIPESTSILPDSMPFAQDNYDTIRSRGSHAFRSQPSTPRHSVNFLTSNPKSNPYTPNENKDVLNDIGHMLKNLTDELDAMLIPTSSGPSTARR</sequence>
<keyword evidence="2" id="KW-0040">ANK repeat</keyword>
<feature type="domain" description="SAM" evidence="4">
    <location>
        <begin position="311"/>
        <end position="374"/>
    </location>
</feature>
<dbReference type="InterPro" id="IPR001660">
    <property type="entry name" value="SAM"/>
</dbReference>
<dbReference type="AlphaFoldDB" id="A0A914C4M9"/>
<evidence type="ECO:0000259" key="4">
    <source>
        <dbReference type="PROSITE" id="PS50105"/>
    </source>
</evidence>
<dbReference type="PROSITE" id="PS50105">
    <property type="entry name" value="SAM_DOMAIN"/>
    <property type="match status" value="2"/>
</dbReference>
<feature type="compositionally biased region" description="Polar residues" evidence="3">
    <location>
        <begin position="144"/>
        <end position="156"/>
    </location>
</feature>
<proteinExistence type="predicted"/>
<dbReference type="InterPro" id="IPR013761">
    <property type="entry name" value="SAM/pointed_sf"/>
</dbReference>
<feature type="region of interest" description="Disordered" evidence="3">
    <location>
        <begin position="141"/>
        <end position="172"/>
    </location>
</feature>
<feature type="region of interest" description="Disordered" evidence="3">
    <location>
        <begin position="56"/>
        <end position="124"/>
    </location>
</feature>
<reference evidence="6" key="1">
    <citation type="submission" date="2022-11" db="UniProtKB">
        <authorList>
            <consortium name="WormBaseParasite"/>
        </authorList>
    </citation>
    <scope>IDENTIFICATION</scope>
</reference>
<protein>
    <submittedName>
        <fullName evidence="6">SAM domain-containing protein</fullName>
    </submittedName>
</protein>
<feature type="region of interest" description="Disordered" evidence="3">
    <location>
        <begin position="193"/>
        <end position="214"/>
    </location>
</feature>